<evidence type="ECO:0000256" key="1">
    <source>
        <dbReference type="ARBA" id="ARBA00008791"/>
    </source>
</evidence>
<dbReference type="Gene3D" id="3.40.50.12370">
    <property type="match status" value="1"/>
</dbReference>
<proteinExistence type="inferred from homology"/>
<dbReference type="AlphaFoldDB" id="A0A839AH35"/>
<protein>
    <submittedName>
        <fullName evidence="3">Universal stress protein</fullName>
    </submittedName>
</protein>
<keyword evidence="4" id="KW-1185">Reference proteome</keyword>
<comment type="similarity">
    <text evidence="1">Belongs to the universal stress protein A family.</text>
</comment>
<comment type="caution">
    <text evidence="3">The sequence shown here is derived from an EMBL/GenBank/DDBJ whole genome shotgun (WGS) entry which is preliminary data.</text>
</comment>
<dbReference type="EMBL" id="JACFXV010000061">
    <property type="protein sequence ID" value="MBA5778348.1"/>
    <property type="molecule type" value="Genomic_DNA"/>
</dbReference>
<dbReference type="PANTHER" id="PTHR46268">
    <property type="entry name" value="STRESS RESPONSE PROTEIN NHAX"/>
    <property type="match status" value="1"/>
</dbReference>
<dbReference type="CDD" id="cd00293">
    <property type="entry name" value="USP-like"/>
    <property type="match status" value="2"/>
</dbReference>
<accession>A0A839AH35</accession>
<dbReference type="InterPro" id="IPR006016">
    <property type="entry name" value="UspA"/>
</dbReference>
<name>A0A839AH35_9HYPH</name>
<evidence type="ECO:0000259" key="2">
    <source>
        <dbReference type="Pfam" id="PF00582"/>
    </source>
</evidence>
<sequence length="275" mass="29121">MAIKDILTVVDLAGSQKAARVALDLAGRTNAHVTGLSIAFEPVVPGFIAAPMPADYIEIARDSALKAAAEAGRKFTDMARKAGVNSEVRTAEMITGGTAEPVITHCRFTDLVVIGQDNPDEPEPMREMLIEAVLFESGVPVLVVPYINGGMKLKNAMVAWDGSPTASRAVHAALPILAMADKVTVMLVETGKVRYGEPGADIATYLARHGLNVTIDVVPRPTSGIADAILNYVSDHGVDMVAMGGYGHSRMREFLFGGATREILASMTVPILMAH</sequence>
<dbReference type="PRINTS" id="PR01438">
    <property type="entry name" value="UNVRSLSTRESS"/>
</dbReference>
<evidence type="ECO:0000313" key="4">
    <source>
        <dbReference type="Proteomes" id="UP000541109"/>
    </source>
</evidence>
<dbReference type="Proteomes" id="UP000541109">
    <property type="component" value="Unassembled WGS sequence"/>
</dbReference>
<evidence type="ECO:0000313" key="3">
    <source>
        <dbReference type="EMBL" id="MBA5778348.1"/>
    </source>
</evidence>
<gene>
    <name evidence="3" type="ORF">H2509_14560</name>
</gene>
<reference evidence="3 4" key="1">
    <citation type="submission" date="2020-07" db="EMBL/GenBank/DDBJ databases">
        <title>Stappia sp., F7233, whole genome shotgun sequencing project.</title>
        <authorList>
            <person name="Jiang S."/>
            <person name="Liu Z.W."/>
            <person name="Du Z.J."/>
        </authorList>
    </citation>
    <scope>NUCLEOTIDE SEQUENCE [LARGE SCALE GENOMIC DNA]</scope>
    <source>
        <strain evidence="3 4">F7233</strain>
    </source>
</reference>
<organism evidence="3 4">
    <name type="scientific">Stappia albiluteola</name>
    <dbReference type="NCBI Taxonomy" id="2758565"/>
    <lineage>
        <taxon>Bacteria</taxon>
        <taxon>Pseudomonadati</taxon>
        <taxon>Pseudomonadota</taxon>
        <taxon>Alphaproteobacteria</taxon>
        <taxon>Hyphomicrobiales</taxon>
        <taxon>Stappiaceae</taxon>
        <taxon>Stappia</taxon>
    </lineage>
</organism>
<dbReference type="InterPro" id="IPR006015">
    <property type="entry name" value="Universal_stress_UspA"/>
</dbReference>
<dbReference type="Pfam" id="PF00582">
    <property type="entry name" value="Usp"/>
    <property type="match status" value="1"/>
</dbReference>
<dbReference type="RefSeq" id="WP_182166492.1">
    <property type="nucleotide sequence ID" value="NZ_JACFXV010000061.1"/>
</dbReference>
<dbReference type="PANTHER" id="PTHR46268:SF15">
    <property type="entry name" value="UNIVERSAL STRESS PROTEIN HP_0031"/>
    <property type="match status" value="1"/>
</dbReference>
<dbReference type="SUPFAM" id="SSF52402">
    <property type="entry name" value="Adenine nucleotide alpha hydrolases-like"/>
    <property type="match status" value="2"/>
</dbReference>
<feature type="domain" description="UspA" evidence="2">
    <location>
        <begin position="226"/>
        <end position="274"/>
    </location>
</feature>